<keyword evidence="1" id="KW-0812">Transmembrane</keyword>
<protein>
    <submittedName>
        <fullName evidence="2">Uncharacterized protein</fullName>
    </submittedName>
</protein>
<feature type="transmembrane region" description="Helical" evidence="1">
    <location>
        <begin position="20"/>
        <end position="45"/>
    </location>
</feature>
<organism evidence="2 3">
    <name type="scientific">Xylella fastidiosa subsp. sandyi Ann-1</name>
    <dbReference type="NCBI Taxonomy" id="155920"/>
    <lineage>
        <taxon>Bacteria</taxon>
        <taxon>Pseudomonadati</taxon>
        <taxon>Pseudomonadota</taxon>
        <taxon>Gammaproteobacteria</taxon>
        <taxon>Lysobacterales</taxon>
        <taxon>Lysobacteraceae</taxon>
        <taxon>Xylella</taxon>
    </lineage>
</organism>
<dbReference type="KEGG" id="xfs:D934_02685"/>
<reference evidence="2 3" key="1">
    <citation type="submission" date="2013-08" db="EMBL/GenBank/DDBJ databases">
        <authorList>
            <person name="Stouthamer R."/>
            <person name="Nunney L."/>
        </authorList>
    </citation>
    <scope>NUCLEOTIDE SEQUENCE [LARGE SCALE GENOMIC DNA]</scope>
    <source>
        <strain evidence="3">ann-1</strain>
    </source>
</reference>
<accession>A0A060HDL9</accession>
<dbReference type="PATRIC" id="fig|155920.8.peg.654"/>
<dbReference type="EMBL" id="CP006696">
    <property type="protein sequence ID" value="AIC11022.1"/>
    <property type="molecule type" value="Genomic_DNA"/>
</dbReference>
<dbReference type="HOGENOM" id="CLU_3049508_0_0_6"/>
<dbReference type="Proteomes" id="UP000027215">
    <property type="component" value="Chromosome"/>
</dbReference>
<keyword evidence="1" id="KW-1133">Transmembrane helix</keyword>
<evidence type="ECO:0000256" key="1">
    <source>
        <dbReference type="SAM" id="Phobius"/>
    </source>
</evidence>
<gene>
    <name evidence="2" type="ORF">D934_02685</name>
</gene>
<dbReference type="AlphaFoldDB" id="A0A060HDL9"/>
<name>A0A060HDL9_XYLFS</name>
<sequence length="58" mass="6702">MRNTVLVNTSVCNVSWVLFVTQHCLLGLVAEMRCLLIAILAWRWILVFSMGYKYRGIV</sequence>
<evidence type="ECO:0000313" key="3">
    <source>
        <dbReference type="Proteomes" id="UP000027215"/>
    </source>
</evidence>
<proteinExistence type="predicted"/>
<keyword evidence="1" id="KW-0472">Membrane</keyword>
<evidence type="ECO:0000313" key="2">
    <source>
        <dbReference type="EMBL" id="AIC11022.1"/>
    </source>
</evidence>